<accession>A0A6G0XDA3</accession>
<evidence type="ECO:0000313" key="2">
    <source>
        <dbReference type="Proteomes" id="UP000481153"/>
    </source>
</evidence>
<keyword evidence="2" id="KW-1185">Reference proteome</keyword>
<dbReference type="EMBL" id="VJMJ01000079">
    <property type="protein sequence ID" value="KAF0738161.1"/>
    <property type="molecule type" value="Genomic_DNA"/>
</dbReference>
<comment type="caution">
    <text evidence="1">The sequence shown here is derived from an EMBL/GenBank/DDBJ whole genome shotgun (WGS) entry which is preliminary data.</text>
</comment>
<dbReference type="Proteomes" id="UP000481153">
    <property type="component" value="Unassembled WGS sequence"/>
</dbReference>
<protein>
    <submittedName>
        <fullName evidence="1">Uncharacterized protein</fullName>
    </submittedName>
</protein>
<dbReference type="VEuPathDB" id="FungiDB:AeMF1_001219"/>
<evidence type="ECO:0000313" key="1">
    <source>
        <dbReference type="EMBL" id="KAF0738161.1"/>
    </source>
</evidence>
<name>A0A6G0XDA3_9STRA</name>
<gene>
    <name evidence="1" type="ORF">Ae201684_006139</name>
</gene>
<dbReference type="AlphaFoldDB" id="A0A6G0XDA3"/>
<reference evidence="1 2" key="1">
    <citation type="submission" date="2019-07" db="EMBL/GenBank/DDBJ databases">
        <title>Genomics analysis of Aphanomyces spp. identifies a new class of oomycete effector associated with host adaptation.</title>
        <authorList>
            <person name="Gaulin E."/>
        </authorList>
    </citation>
    <scope>NUCLEOTIDE SEQUENCE [LARGE SCALE GENOMIC DNA]</scope>
    <source>
        <strain evidence="1 2">ATCC 201684</strain>
    </source>
</reference>
<sequence>MADTVLCAPELLTLITSYQHGVWEGLHKELQDWKALFKQTDHKELWRSFQLAPAYGLHSLKDPRFVLHHAIATHHPVDFICRVMQQYPSRISTAFFELASRHLPLADFSLVYKEALALGVDVPGDHRAPLQVL</sequence>
<proteinExistence type="predicted"/>
<organism evidence="1 2">
    <name type="scientific">Aphanomyces euteiches</name>
    <dbReference type="NCBI Taxonomy" id="100861"/>
    <lineage>
        <taxon>Eukaryota</taxon>
        <taxon>Sar</taxon>
        <taxon>Stramenopiles</taxon>
        <taxon>Oomycota</taxon>
        <taxon>Saprolegniomycetes</taxon>
        <taxon>Saprolegniales</taxon>
        <taxon>Verrucalvaceae</taxon>
        <taxon>Aphanomyces</taxon>
    </lineage>
</organism>